<dbReference type="EMBL" id="MASQ01000059">
    <property type="protein sequence ID" value="OCB03592.1"/>
    <property type="molecule type" value="Genomic_DNA"/>
</dbReference>
<proteinExistence type="predicted"/>
<feature type="transmembrane region" description="Helical" evidence="1">
    <location>
        <begin position="20"/>
        <end position="39"/>
    </location>
</feature>
<evidence type="ECO:0000313" key="4">
    <source>
        <dbReference type="EMBL" id="QQD71417.1"/>
    </source>
</evidence>
<protein>
    <submittedName>
        <fullName evidence="4">DUF481 domain-containing protein</fullName>
    </submittedName>
</protein>
<reference evidence="5 7" key="4">
    <citation type="submission" date="2017-03" db="EMBL/GenBank/DDBJ databases">
        <authorList>
            <person name="Regsiter A."/>
            <person name="William W."/>
        </authorList>
    </citation>
    <scope>NUCLEOTIDE SEQUENCE [LARGE SCALE GENOMIC DNA]</scope>
    <source>
        <strain evidence="5">PRJEB5721</strain>
    </source>
</reference>
<dbReference type="EMBL" id="CCCS020000035">
    <property type="protein sequence ID" value="CDQ10225.1"/>
    <property type="molecule type" value="Genomic_DNA"/>
</dbReference>
<name>A0A060UP47_9PROT</name>
<dbReference type="EMBL" id="LT841305">
    <property type="protein sequence ID" value="SMH64250.1"/>
    <property type="molecule type" value="Genomic_DNA"/>
</dbReference>
<organism evidence="2">
    <name type="scientific">Acidithiobacillus ferrivorans</name>
    <dbReference type="NCBI Taxonomy" id="160808"/>
    <lineage>
        <taxon>Bacteria</taxon>
        <taxon>Pseudomonadati</taxon>
        <taxon>Pseudomonadota</taxon>
        <taxon>Acidithiobacillia</taxon>
        <taxon>Acidithiobacillales</taxon>
        <taxon>Acidithiobacillaceae</taxon>
        <taxon>Acidithiobacillus</taxon>
    </lineage>
</organism>
<dbReference type="Proteomes" id="UP000093129">
    <property type="component" value="Unassembled WGS sequence"/>
</dbReference>
<dbReference type="RefSeq" id="WP_035192644.1">
    <property type="nucleotide sequence ID" value="NZ_CCCS020000035.1"/>
</dbReference>
<dbReference type="Proteomes" id="UP000595420">
    <property type="component" value="Chromosome"/>
</dbReference>
<reference evidence="3 6" key="3">
    <citation type="submission" date="2016-07" db="EMBL/GenBank/DDBJ databases">
        <title>Draft genome of a psychrotolerant acidophile Acidithiobacillus ferrivorans strain YL15.</title>
        <authorList>
            <person name="Peng T."/>
            <person name="Ma L."/>
            <person name="Nan M."/>
            <person name="An N."/>
            <person name="Wang M."/>
            <person name="Qiu G."/>
            <person name="Zeng W."/>
        </authorList>
    </citation>
    <scope>NUCLEOTIDE SEQUENCE [LARGE SCALE GENOMIC DNA]</scope>
    <source>
        <strain evidence="3 6">YL15</strain>
    </source>
</reference>
<keyword evidence="1" id="KW-0812">Transmembrane</keyword>
<evidence type="ECO:0000313" key="7">
    <source>
        <dbReference type="Proteomes" id="UP000193925"/>
    </source>
</evidence>
<dbReference type="Pfam" id="PF04338">
    <property type="entry name" value="DUF481"/>
    <property type="match status" value="1"/>
</dbReference>
<dbReference type="Proteomes" id="UP000193925">
    <property type="component" value="Chromosome AFERRI"/>
</dbReference>
<keyword evidence="1" id="KW-0472">Membrane</keyword>
<accession>A0A060UP47</accession>
<reference evidence="2" key="2">
    <citation type="submission" date="2014-07" db="EMBL/GenBank/DDBJ databases">
        <title>Initial genome analysis of the psychrotolerant acidophile Acidithiobacillus ferrivorans CF27: insights into iron and sulfur oxidation pathways and into biofilm formation.</title>
        <authorList>
            <person name="Talla E."/>
            <person name="Hedrich S."/>
            <person name="Mangenot S."/>
            <person name="Ji B."/>
            <person name="Johnson D.B."/>
            <person name="Barbe V."/>
            <person name="Bonnefoy V."/>
        </authorList>
    </citation>
    <scope>NUCLEOTIDE SEQUENCE [LARGE SCALE GENOMIC DNA]</scope>
    <source>
        <strain evidence="2">CF27</strain>
    </source>
</reference>
<sequence>MRLPETSQISFHNKYGKRIIFVLMFIFPAWMTSITGAMAKTSKLWSGSAAFGLSSATGTFPSLNLNSHDWVRWQKHHWQNRAHVSYNYTAASSAIYANRLVLGNQTRYYFKPKIRYVFANIRYDRNQFNGYFYHLTEIIGEGNVIHLNKTMSLDYQGGIGAQEDQPIGQKRQTSPAARLAVNYRWHLTHHATFKEAVTTLLSTANNNTYESITSLESRLYGNFNLQLSYTATYNEFPVISYYKKFNTITTADLMYHF</sequence>
<evidence type="ECO:0000313" key="5">
    <source>
        <dbReference type="EMBL" id="SMH64250.1"/>
    </source>
</evidence>
<evidence type="ECO:0000313" key="2">
    <source>
        <dbReference type="EMBL" id="CDQ10225.1"/>
    </source>
</evidence>
<evidence type="ECO:0000313" key="6">
    <source>
        <dbReference type="Proteomes" id="UP000093129"/>
    </source>
</evidence>
<gene>
    <name evidence="5" type="ORF">AFERRI_10283</name>
    <name evidence="2" type="ORF">AFERRI_400006</name>
    <name evidence="3" type="ORF">BBC27_07140</name>
    <name evidence="4" type="ORF">H2515_07880</name>
</gene>
<reference evidence="4 8" key="5">
    <citation type="submission" date="2020-07" db="EMBL/GenBank/DDBJ databases">
        <title>Complete genome sequence analysis of Acidithiobacillus ferrivorans XJFY6S-08 reveals extreme environmental adaptation to alpine acid mine drainage.</title>
        <authorList>
            <person name="Yan L."/>
            <person name="Ni Y."/>
        </authorList>
    </citation>
    <scope>NUCLEOTIDE SEQUENCE [LARGE SCALE GENOMIC DNA]</scope>
    <source>
        <strain evidence="4 8">XJFY6S-08</strain>
    </source>
</reference>
<keyword evidence="7" id="KW-1185">Reference proteome</keyword>
<dbReference type="EMBL" id="CP059488">
    <property type="protein sequence ID" value="QQD71417.1"/>
    <property type="molecule type" value="Genomic_DNA"/>
</dbReference>
<evidence type="ECO:0000313" key="8">
    <source>
        <dbReference type="Proteomes" id="UP000595420"/>
    </source>
</evidence>
<keyword evidence="1" id="KW-1133">Transmembrane helix</keyword>
<evidence type="ECO:0000256" key="1">
    <source>
        <dbReference type="SAM" id="Phobius"/>
    </source>
</evidence>
<dbReference type="AlphaFoldDB" id="A0A060UP47"/>
<evidence type="ECO:0000313" key="3">
    <source>
        <dbReference type="EMBL" id="OCB03592.1"/>
    </source>
</evidence>
<dbReference type="InterPro" id="IPR007433">
    <property type="entry name" value="DUF481"/>
</dbReference>
<reference evidence="2" key="1">
    <citation type="submission" date="2014-03" db="EMBL/GenBank/DDBJ databases">
        <authorList>
            <person name="Genoscope - CEA"/>
        </authorList>
    </citation>
    <scope>NUCLEOTIDE SEQUENCE [LARGE SCALE GENOMIC DNA]</scope>
    <source>
        <strain evidence="2">CF27</strain>
    </source>
</reference>